<dbReference type="PANTHER" id="PTHR30126">
    <property type="entry name" value="HTH-TYPE TRANSCRIPTIONAL REGULATOR"/>
    <property type="match status" value="1"/>
</dbReference>
<reference evidence="6 7" key="1">
    <citation type="submission" date="2019-11" db="EMBL/GenBank/DDBJ databases">
        <title>Using colonization assays and comparative genomics to discover symbiosis behaviors and factors in Vibrio fischeri.</title>
        <authorList>
            <person name="Bongrand C."/>
            <person name="Moriano-Gutierrez S."/>
            <person name="Arevalo P."/>
            <person name="Mcfall-Ngai M."/>
            <person name="Visick K."/>
            <person name="Polz M.F."/>
            <person name="Ruby E.G."/>
        </authorList>
    </citation>
    <scope>NUCLEOTIDE SEQUENCE [LARGE SCALE GENOMIC DNA]</scope>
    <source>
        <strain evidence="7">emors.3.2</strain>
    </source>
</reference>
<gene>
    <name evidence="6" type="ORF">GNP77_06890</name>
</gene>
<dbReference type="SUPFAM" id="SSF53850">
    <property type="entry name" value="Periplasmic binding protein-like II"/>
    <property type="match status" value="1"/>
</dbReference>
<evidence type="ECO:0000313" key="6">
    <source>
        <dbReference type="EMBL" id="MUK45107.1"/>
    </source>
</evidence>
<sequence length="307" mass="34638">MRWRIMATFTFDQLEAFATVVEQGSFSAAARKLKKDRSTVHQLVAFLEIDWGVELFNREGKTPKLSPDATRLYKYATLLLEQRLEVQNIANNIGSDIEDSLTISYDETMPMSVLVKTEQELSNAFPYTRVNYLSQQKDLAIQSIQEGKVDLTLQLISYRSKPHEGLAGINIGSIHFGVYVSVNSELLDHEPCSLQLMQTKKQLILQSLLSAELDNVAIFSANYQVLTRIDFLISCLEASQLAWSILPIHLAEPYVKSNQIKRCDVAFFDGDISWGCGLISSQNSDKGPVFLKAAECFKKAMKESHHY</sequence>
<dbReference type="SUPFAM" id="SSF46785">
    <property type="entry name" value="Winged helix' DNA-binding domain"/>
    <property type="match status" value="1"/>
</dbReference>
<comment type="similarity">
    <text evidence="1">Belongs to the LysR transcriptional regulatory family.</text>
</comment>
<dbReference type="Pfam" id="PF00126">
    <property type="entry name" value="HTH_1"/>
    <property type="match status" value="1"/>
</dbReference>
<dbReference type="EMBL" id="WOBO01000005">
    <property type="protein sequence ID" value="MUK45107.1"/>
    <property type="molecule type" value="Genomic_DNA"/>
</dbReference>
<evidence type="ECO:0000256" key="3">
    <source>
        <dbReference type="ARBA" id="ARBA00023125"/>
    </source>
</evidence>
<protein>
    <submittedName>
        <fullName evidence="6">LysR family transcriptional regulator</fullName>
    </submittedName>
</protein>
<comment type="caution">
    <text evidence="6">The sequence shown here is derived from an EMBL/GenBank/DDBJ whole genome shotgun (WGS) entry which is preliminary data.</text>
</comment>
<evidence type="ECO:0000256" key="2">
    <source>
        <dbReference type="ARBA" id="ARBA00023015"/>
    </source>
</evidence>
<dbReference type="InterPro" id="IPR036390">
    <property type="entry name" value="WH_DNA-bd_sf"/>
</dbReference>
<dbReference type="InterPro" id="IPR005119">
    <property type="entry name" value="LysR_subst-bd"/>
</dbReference>
<name>A0A6N3YZH6_ALIFS</name>
<dbReference type="GO" id="GO:0003700">
    <property type="term" value="F:DNA-binding transcription factor activity"/>
    <property type="evidence" value="ECO:0007669"/>
    <property type="project" value="InterPro"/>
</dbReference>
<dbReference type="Gene3D" id="3.40.190.290">
    <property type="match status" value="1"/>
</dbReference>
<keyword evidence="4" id="KW-0804">Transcription</keyword>
<dbReference type="InterPro" id="IPR000847">
    <property type="entry name" value="LysR_HTH_N"/>
</dbReference>
<feature type="domain" description="HTH lysR-type" evidence="5">
    <location>
        <begin position="9"/>
        <end position="66"/>
    </location>
</feature>
<dbReference type="PANTHER" id="PTHR30126:SF91">
    <property type="entry name" value="LYSR FAMILY TRANSCRIPTIONAL REGULATOR"/>
    <property type="match status" value="1"/>
</dbReference>
<evidence type="ECO:0000313" key="7">
    <source>
        <dbReference type="Proteomes" id="UP000435323"/>
    </source>
</evidence>
<evidence type="ECO:0000256" key="1">
    <source>
        <dbReference type="ARBA" id="ARBA00009437"/>
    </source>
</evidence>
<dbReference type="InterPro" id="IPR036388">
    <property type="entry name" value="WH-like_DNA-bd_sf"/>
</dbReference>
<dbReference type="Pfam" id="PF03466">
    <property type="entry name" value="LysR_substrate"/>
    <property type="match status" value="1"/>
</dbReference>
<evidence type="ECO:0000259" key="5">
    <source>
        <dbReference type="PROSITE" id="PS50931"/>
    </source>
</evidence>
<proteinExistence type="inferred from homology"/>
<dbReference type="PROSITE" id="PS50931">
    <property type="entry name" value="HTH_LYSR"/>
    <property type="match status" value="1"/>
</dbReference>
<organism evidence="6 7">
    <name type="scientific">Aliivibrio fischeri</name>
    <name type="common">Vibrio fischeri</name>
    <dbReference type="NCBI Taxonomy" id="668"/>
    <lineage>
        <taxon>Bacteria</taxon>
        <taxon>Pseudomonadati</taxon>
        <taxon>Pseudomonadota</taxon>
        <taxon>Gammaproteobacteria</taxon>
        <taxon>Vibrionales</taxon>
        <taxon>Vibrionaceae</taxon>
        <taxon>Aliivibrio</taxon>
    </lineage>
</organism>
<accession>A0A6N3YZH6</accession>
<dbReference type="GO" id="GO:0000976">
    <property type="term" value="F:transcription cis-regulatory region binding"/>
    <property type="evidence" value="ECO:0007669"/>
    <property type="project" value="TreeGrafter"/>
</dbReference>
<evidence type="ECO:0000256" key="4">
    <source>
        <dbReference type="ARBA" id="ARBA00023163"/>
    </source>
</evidence>
<dbReference type="AlphaFoldDB" id="A0A6N3YZH6"/>
<keyword evidence="2" id="KW-0805">Transcription regulation</keyword>
<keyword evidence="3" id="KW-0238">DNA-binding</keyword>
<dbReference type="Proteomes" id="UP000435323">
    <property type="component" value="Unassembled WGS sequence"/>
</dbReference>
<dbReference type="Gene3D" id="1.10.10.10">
    <property type="entry name" value="Winged helix-like DNA-binding domain superfamily/Winged helix DNA-binding domain"/>
    <property type="match status" value="1"/>
</dbReference>